<evidence type="ECO:0000313" key="3">
    <source>
        <dbReference type="EMBL" id="MCR8633054.1"/>
    </source>
</evidence>
<evidence type="ECO:0000313" key="4">
    <source>
        <dbReference type="Proteomes" id="UP001300012"/>
    </source>
</evidence>
<evidence type="ECO:0008006" key="5">
    <source>
        <dbReference type="Google" id="ProtNLM"/>
    </source>
</evidence>
<accession>A0ABT1YIQ6</accession>
<dbReference type="PANTHER" id="PTHR36120">
    <property type="entry name" value="FUCOSE ISOMERASE"/>
    <property type="match status" value="1"/>
</dbReference>
<reference evidence="3 4" key="1">
    <citation type="submission" date="2022-08" db="EMBL/GenBank/DDBJ databases">
        <title>Paenibacillus endoradicis sp. nov., Paenibacillus radicibacter sp. nov and Paenibacillus pararadicis sp. nov., three cold-adapted plant growth-promoting bacteria isolated from root of Larix gmelinii in Great Khingan.</title>
        <authorList>
            <person name="Xue H."/>
        </authorList>
    </citation>
    <scope>NUCLEOTIDE SEQUENCE [LARGE SCALE GENOMIC DNA]</scope>
    <source>
        <strain evidence="3 4">N5-1-1-5</strain>
    </source>
</reference>
<organism evidence="3 4">
    <name type="scientific">Paenibacillus radicis</name>
    <name type="common">ex Xue et al. 2023</name>
    <dbReference type="NCBI Taxonomy" id="2972489"/>
    <lineage>
        <taxon>Bacteria</taxon>
        <taxon>Bacillati</taxon>
        <taxon>Bacillota</taxon>
        <taxon>Bacilli</taxon>
        <taxon>Bacillales</taxon>
        <taxon>Paenibacillaceae</taxon>
        <taxon>Paenibacillus</taxon>
    </lineage>
</organism>
<gene>
    <name evidence="3" type="ORF">NV381_17780</name>
</gene>
<dbReference type="EMBL" id="JANQBD010000012">
    <property type="protein sequence ID" value="MCR8633054.1"/>
    <property type="molecule type" value="Genomic_DNA"/>
</dbReference>
<keyword evidence="2" id="KW-0119">Carbohydrate metabolism</keyword>
<evidence type="ECO:0000256" key="1">
    <source>
        <dbReference type="ARBA" id="ARBA00023235"/>
    </source>
</evidence>
<dbReference type="RefSeq" id="WP_258214627.1">
    <property type="nucleotide sequence ID" value="NZ_JANQBD010000012.1"/>
</dbReference>
<dbReference type="InterPro" id="IPR009015">
    <property type="entry name" value="Fucose_isomerase_N/cen_sf"/>
</dbReference>
<protein>
    <recommendedName>
        <fullName evidence="5">Fucose isomerase</fullName>
    </recommendedName>
</protein>
<keyword evidence="1" id="KW-0413">Isomerase</keyword>
<dbReference type="PANTHER" id="PTHR36120:SF1">
    <property type="entry name" value="L-FUCOSE ISOMERASE C-TERMINAL DOMAIN-CONTAINING PROTEIN"/>
    <property type="match status" value="1"/>
</dbReference>
<keyword evidence="4" id="KW-1185">Reference proteome</keyword>
<sequence length="438" mass="49277">MKARLVPMYFATARDHEFDDQLERLKTLLAEEAEILEPVALGSPIPEADAVVFPQLVGEAYREIHHFKEINIPIVVITSEFGTVAMWDWEIVTFLKSEGLQPFAPYNLDLTKTICRTLGLKREMKQSKFLVFQDNPGDGMQASIFKRFFWWEDECVSRIQDKFGIGIVKKSFKQLAADAKSIADSEAEEVLKSWSIHTSGVTPRAFNSAVKMYIAVKREIENDRSIKGVGINCLNESAYSDTTPCLAWSMLYEELGVMWGCEGDILSLLNKYIIHKSIKAPVVMSNLYPFLMGDTAIKHERISHFPEVEEPENHILVGHCGFFACMPKSFASEWTLRPKVLGIVDENATAIDGRYPIGELTIAEMHPTLGKMLAVEGMLKDYVQYPGSDCRNGALLKVPSGHKLMSSLYSHHGILIPGHKKVELEFMSKVLNIGLEEV</sequence>
<proteinExistence type="predicted"/>
<evidence type="ECO:0000256" key="2">
    <source>
        <dbReference type="ARBA" id="ARBA00023277"/>
    </source>
</evidence>
<name>A0ABT1YIQ6_9BACL</name>
<dbReference type="SUPFAM" id="SSF53743">
    <property type="entry name" value="FucI/AraA N-terminal and middle domains"/>
    <property type="match status" value="1"/>
</dbReference>
<comment type="caution">
    <text evidence="3">The sequence shown here is derived from an EMBL/GenBank/DDBJ whole genome shotgun (WGS) entry which is preliminary data.</text>
</comment>
<dbReference type="Proteomes" id="UP001300012">
    <property type="component" value="Unassembled WGS sequence"/>
</dbReference>